<keyword evidence="2" id="KW-1185">Reference proteome</keyword>
<sequence>MCLTSWGRSIEPFRILPHFADQAENNAAAAAAAAASPPIATPGRRPSINFDLKGRLQKRLQEAARTQIRPGEGELVLKMISDGNELRR</sequence>
<protein>
    <submittedName>
        <fullName evidence="1">Uncharacterized protein</fullName>
    </submittedName>
</protein>
<name>A0ABR1TZT6_9PEZI</name>
<dbReference type="Proteomes" id="UP001444661">
    <property type="component" value="Unassembled WGS sequence"/>
</dbReference>
<proteinExistence type="predicted"/>
<comment type="caution">
    <text evidence="1">The sequence shown here is derived from an EMBL/GenBank/DDBJ whole genome shotgun (WGS) entry which is preliminary data.</text>
</comment>
<reference evidence="1 2" key="1">
    <citation type="submission" date="2023-01" db="EMBL/GenBank/DDBJ databases">
        <title>Analysis of 21 Apiospora genomes using comparative genomics revels a genus with tremendous synthesis potential of carbohydrate active enzymes and secondary metabolites.</title>
        <authorList>
            <person name="Sorensen T."/>
        </authorList>
    </citation>
    <scope>NUCLEOTIDE SEQUENCE [LARGE SCALE GENOMIC DNA]</scope>
    <source>
        <strain evidence="1 2">CBS 33761</strain>
    </source>
</reference>
<evidence type="ECO:0000313" key="2">
    <source>
        <dbReference type="Proteomes" id="UP001444661"/>
    </source>
</evidence>
<organism evidence="1 2">
    <name type="scientific">Apiospora rasikravindrae</name>
    <dbReference type="NCBI Taxonomy" id="990691"/>
    <lineage>
        <taxon>Eukaryota</taxon>
        <taxon>Fungi</taxon>
        <taxon>Dikarya</taxon>
        <taxon>Ascomycota</taxon>
        <taxon>Pezizomycotina</taxon>
        <taxon>Sordariomycetes</taxon>
        <taxon>Xylariomycetidae</taxon>
        <taxon>Amphisphaeriales</taxon>
        <taxon>Apiosporaceae</taxon>
        <taxon>Apiospora</taxon>
    </lineage>
</organism>
<dbReference type="EMBL" id="JAQQWK010000002">
    <property type="protein sequence ID" value="KAK8051243.1"/>
    <property type="molecule type" value="Genomic_DNA"/>
</dbReference>
<evidence type="ECO:0000313" key="1">
    <source>
        <dbReference type="EMBL" id="KAK8051243.1"/>
    </source>
</evidence>
<gene>
    <name evidence="1" type="ORF">PG993_002628</name>
</gene>
<accession>A0ABR1TZT6</accession>